<dbReference type="AlphaFoldDB" id="A0AAN8SWG9"/>
<sequence length="21" mass="2509">MKDNFVSFLIVQGYFRPFSVN</sequence>
<comment type="caution">
    <text evidence="1">The sequence shown here is derived from an EMBL/GenBank/DDBJ whole genome shotgun (WGS) entry which is preliminary data.</text>
</comment>
<keyword evidence="2" id="KW-1185">Reference proteome</keyword>
<accession>A0AAN8SWG9</accession>
<evidence type="ECO:0000313" key="2">
    <source>
        <dbReference type="Proteomes" id="UP001371456"/>
    </source>
</evidence>
<reference evidence="1 2" key="1">
    <citation type="submission" date="2024-02" db="EMBL/GenBank/DDBJ databases">
        <title>de novo genome assembly of Solanum bulbocastanum strain 11H21.</title>
        <authorList>
            <person name="Hosaka A.J."/>
        </authorList>
    </citation>
    <scope>NUCLEOTIDE SEQUENCE [LARGE SCALE GENOMIC DNA]</scope>
    <source>
        <tissue evidence="1">Young leaves</tissue>
    </source>
</reference>
<evidence type="ECO:0000313" key="1">
    <source>
        <dbReference type="EMBL" id="KAK6776759.1"/>
    </source>
</evidence>
<dbReference type="Proteomes" id="UP001371456">
    <property type="component" value="Unassembled WGS sequence"/>
</dbReference>
<organism evidence="1 2">
    <name type="scientific">Solanum bulbocastanum</name>
    <name type="common">Wild potato</name>
    <dbReference type="NCBI Taxonomy" id="147425"/>
    <lineage>
        <taxon>Eukaryota</taxon>
        <taxon>Viridiplantae</taxon>
        <taxon>Streptophyta</taxon>
        <taxon>Embryophyta</taxon>
        <taxon>Tracheophyta</taxon>
        <taxon>Spermatophyta</taxon>
        <taxon>Magnoliopsida</taxon>
        <taxon>eudicotyledons</taxon>
        <taxon>Gunneridae</taxon>
        <taxon>Pentapetalae</taxon>
        <taxon>asterids</taxon>
        <taxon>lamiids</taxon>
        <taxon>Solanales</taxon>
        <taxon>Solanaceae</taxon>
        <taxon>Solanoideae</taxon>
        <taxon>Solaneae</taxon>
        <taxon>Solanum</taxon>
    </lineage>
</organism>
<proteinExistence type="predicted"/>
<gene>
    <name evidence="1" type="ORF">RDI58_027760</name>
</gene>
<protein>
    <submittedName>
        <fullName evidence="1">Uncharacterized protein</fullName>
    </submittedName>
</protein>
<dbReference type="EMBL" id="JBANQN010000011">
    <property type="protein sequence ID" value="KAK6776759.1"/>
    <property type="molecule type" value="Genomic_DNA"/>
</dbReference>
<name>A0AAN8SWG9_SOLBU</name>